<name>A0A1V3WBX1_MYCKA</name>
<dbReference type="EMBL" id="MVBN01000016">
    <property type="protein sequence ID" value="OOK63771.1"/>
    <property type="molecule type" value="Genomic_DNA"/>
</dbReference>
<proteinExistence type="predicted"/>
<comment type="caution">
    <text evidence="2">The sequence shown here is derived from an EMBL/GenBank/DDBJ whole genome shotgun (WGS) entry which is preliminary data.</text>
</comment>
<accession>A0A1V3WBX1</accession>
<dbReference type="AlphaFoldDB" id="A0A1V3WBX1"/>
<reference evidence="2 3" key="1">
    <citation type="submission" date="2017-02" db="EMBL/GenBank/DDBJ databases">
        <title>Complete genome sequences of Mycobacterium kansasii strains isolated from rhesus macaques.</title>
        <authorList>
            <person name="Panda A."/>
            <person name="Nagaraj S."/>
            <person name="Zhao X."/>
            <person name="Tettelin H."/>
            <person name="Detolla L.J."/>
        </authorList>
    </citation>
    <scope>NUCLEOTIDE SEQUENCE [LARGE SCALE GENOMIC DNA]</scope>
    <source>
        <strain evidence="2 3">11-3469</strain>
    </source>
</reference>
<dbReference type="Pfam" id="PF13020">
    <property type="entry name" value="NOV_C"/>
    <property type="match status" value="1"/>
</dbReference>
<evidence type="ECO:0000259" key="1">
    <source>
        <dbReference type="Pfam" id="PF13020"/>
    </source>
</evidence>
<dbReference type="Proteomes" id="UP000188532">
    <property type="component" value="Unassembled WGS sequence"/>
</dbReference>
<feature type="domain" description="Protein NO VEIN C-terminal" evidence="1">
    <location>
        <begin position="83"/>
        <end position="167"/>
    </location>
</feature>
<dbReference type="InterPro" id="IPR024975">
    <property type="entry name" value="NOV_C"/>
</dbReference>
<organism evidence="2 3">
    <name type="scientific">Mycobacterium kansasii</name>
    <dbReference type="NCBI Taxonomy" id="1768"/>
    <lineage>
        <taxon>Bacteria</taxon>
        <taxon>Bacillati</taxon>
        <taxon>Actinomycetota</taxon>
        <taxon>Actinomycetes</taxon>
        <taxon>Mycobacteriales</taxon>
        <taxon>Mycobacteriaceae</taxon>
        <taxon>Mycobacterium</taxon>
    </lineage>
</organism>
<gene>
    <name evidence="2" type="ORF">BZL29_8436</name>
</gene>
<evidence type="ECO:0000313" key="2">
    <source>
        <dbReference type="EMBL" id="OOK63771.1"/>
    </source>
</evidence>
<sequence length="207" mass="23486">MTPRLLPRRSRPVRSPRVRRELNRKAVELDARLHRRLETLDQQALMSTKPPRILTAALVLPVGMVEADLPPAAPIHAKETKDVERRGVDLVLARERALGRTPVEQAYNNKGFDILSYEPNGDTYRIEVKARIDGATDFFVTHNEVMVGKNAVPHYRLALVRVDPRGSQHDEVRYLDNPFATTDLGDFDSTGIRGDWTKMWAKGVNPF</sequence>
<evidence type="ECO:0000313" key="3">
    <source>
        <dbReference type="Proteomes" id="UP000188532"/>
    </source>
</evidence>
<protein>
    <recommendedName>
        <fullName evidence="1">Protein NO VEIN C-terminal domain-containing protein</fullName>
    </recommendedName>
</protein>